<proteinExistence type="predicted"/>
<feature type="signal peptide" evidence="2">
    <location>
        <begin position="1"/>
        <end position="17"/>
    </location>
</feature>
<gene>
    <name evidence="4" type="ORF">HNQ81_001460</name>
</gene>
<reference evidence="4 5" key="1">
    <citation type="submission" date="2020-08" db="EMBL/GenBank/DDBJ databases">
        <title>Genomic Encyclopedia of Type Strains, Phase IV (KMG-IV): sequencing the most valuable type-strain genomes for metagenomic binning, comparative biology and taxonomic classification.</title>
        <authorList>
            <person name="Goeker M."/>
        </authorList>
    </citation>
    <scope>NUCLEOTIDE SEQUENCE [LARGE SCALE GENOMIC DNA]</scope>
    <source>
        <strain evidence="4 5">DSM 28570</strain>
    </source>
</reference>
<evidence type="ECO:0000313" key="4">
    <source>
        <dbReference type="EMBL" id="MBB5347736.1"/>
    </source>
</evidence>
<dbReference type="EMBL" id="JACHEO010000006">
    <property type="protein sequence ID" value="MBB5347736.1"/>
    <property type="molecule type" value="Genomic_DNA"/>
</dbReference>
<comment type="caution">
    <text evidence="4">The sequence shown here is derived from an EMBL/GenBank/DDBJ whole genome shotgun (WGS) entry which is preliminary data.</text>
</comment>
<dbReference type="RefSeq" id="WP_183349760.1">
    <property type="nucleotide sequence ID" value="NZ_JACHEO010000006.1"/>
</dbReference>
<dbReference type="SUPFAM" id="SSF48695">
    <property type="entry name" value="Multiheme cytochromes"/>
    <property type="match status" value="1"/>
</dbReference>
<dbReference type="InterPro" id="IPR051829">
    <property type="entry name" value="Multiheme_Cytochr_ET"/>
</dbReference>
<keyword evidence="1 2" id="KW-0732">Signal</keyword>
<evidence type="ECO:0000256" key="1">
    <source>
        <dbReference type="ARBA" id="ARBA00022729"/>
    </source>
</evidence>
<evidence type="ECO:0000313" key="5">
    <source>
        <dbReference type="Proteomes" id="UP000539642"/>
    </source>
</evidence>
<dbReference type="Proteomes" id="UP000539642">
    <property type="component" value="Unassembled WGS sequence"/>
</dbReference>
<evidence type="ECO:0000259" key="3">
    <source>
        <dbReference type="Pfam" id="PF13435"/>
    </source>
</evidence>
<dbReference type="Pfam" id="PF13435">
    <property type="entry name" value="Cytochrome_C554"/>
    <property type="match status" value="1"/>
</dbReference>
<dbReference type="InterPro" id="IPR023155">
    <property type="entry name" value="Cyt_c-552/4"/>
</dbReference>
<sequence length="504" mass="56345">MKSLLSRLLLSASLILAAAVTTHGEDAGISPETEECLGCHRELHPGLVASWEKSRHSRTTPAGALQQEAISRRVSATEIAEPLRDVVVGCYECHSLRPDRHADSFDHNGYKINVVVSPDDCATCHSTEVAQYGKNIMAHAYGNLVDNSLYRDFIAAVNTTYQRQDGELVKGEIDDRTEYESCLYCHGTRIEVKGMATRESDYGELEFPVLEGWPNQGVGRINPDGSRGACTACHGRHEFSIEMARKPYTCSECHKGPDVPAYKVYEVSKHGNIYNSLGKNYNFDNVPWVVGKDFTAPTCAACHASLLVSPDQTVIAERTHQFNDRLAWRLFGVPYAHPHPVHADLKEVRNSIGLPLAVEMDGTAVAAHVITREEQEVRNTRMKTICLSCHATGWVDEHFLRLDNTIARTNANTHEATRIIMDIWERGHARGLPQKDNIFDEEAERMWTSIWLFNANTTRFASAMAGGGDYGVFADGRYQTTEQLYRLHEHLKLYDKLDGKASKK</sequence>
<dbReference type="Gene3D" id="1.20.850.10">
    <property type="entry name" value="Hydroxylamine Oxidoreductase, Chain A, domain 2"/>
    <property type="match status" value="1"/>
</dbReference>
<evidence type="ECO:0000256" key="2">
    <source>
        <dbReference type="SAM" id="SignalP"/>
    </source>
</evidence>
<dbReference type="PANTHER" id="PTHR35038">
    <property type="entry name" value="DISSIMILATORY SULFITE REDUCTASE SIRA"/>
    <property type="match status" value="1"/>
</dbReference>
<name>A0A840USC8_9BACT</name>
<organism evidence="4 5">
    <name type="scientific">Desulfoprunum benzoelyticum</name>
    <dbReference type="NCBI Taxonomy" id="1506996"/>
    <lineage>
        <taxon>Bacteria</taxon>
        <taxon>Pseudomonadati</taxon>
        <taxon>Thermodesulfobacteriota</taxon>
        <taxon>Desulfobulbia</taxon>
        <taxon>Desulfobulbales</taxon>
        <taxon>Desulfobulbaceae</taxon>
        <taxon>Desulfoprunum</taxon>
    </lineage>
</organism>
<keyword evidence="5" id="KW-1185">Reference proteome</keyword>
<feature type="chain" id="PRO_5032270351" description="Cytochrome c-552/4 domain-containing protein" evidence="2">
    <location>
        <begin position="18"/>
        <end position="504"/>
    </location>
</feature>
<dbReference type="AlphaFoldDB" id="A0A840USC8"/>
<dbReference type="Gene3D" id="1.10.780.10">
    <property type="entry name" value="Hydroxylamine Oxidoreductase, Chain A, domain 1"/>
    <property type="match status" value="1"/>
</dbReference>
<dbReference type="InterPro" id="IPR036280">
    <property type="entry name" value="Multihaem_cyt_sf"/>
</dbReference>
<dbReference type="Pfam" id="PF13447">
    <property type="entry name" value="Multi-haem_cyto"/>
    <property type="match status" value="1"/>
</dbReference>
<dbReference type="PANTHER" id="PTHR35038:SF8">
    <property type="entry name" value="C-TYPE POLYHEME CYTOCHROME OMCC"/>
    <property type="match status" value="1"/>
</dbReference>
<feature type="domain" description="Cytochrome c-552/4" evidence="3">
    <location>
        <begin position="121"/>
        <end position="199"/>
    </location>
</feature>
<protein>
    <recommendedName>
        <fullName evidence="3">Cytochrome c-552/4 domain-containing protein</fullName>
    </recommendedName>
</protein>
<accession>A0A840USC8</accession>